<dbReference type="Pfam" id="PF00850">
    <property type="entry name" value="Hist_deacetyl"/>
    <property type="match status" value="1"/>
</dbReference>
<evidence type="ECO:0000259" key="6">
    <source>
        <dbReference type="Pfam" id="PF00850"/>
    </source>
</evidence>
<keyword evidence="3" id="KW-0479">Metal-binding</keyword>
<dbReference type="InterPro" id="IPR023696">
    <property type="entry name" value="Ureohydrolase_dom_sf"/>
</dbReference>
<comment type="similarity">
    <text evidence="2">Belongs to the histone deacetylase family.</text>
</comment>
<dbReference type="GO" id="GO:0004407">
    <property type="term" value="F:histone deacetylase activity"/>
    <property type="evidence" value="ECO:0007669"/>
    <property type="project" value="TreeGrafter"/>
</dbReference>
<dbReference type="GO" id="GO:0016787">
    <property type="term" value="F:hydrolase activity"/>
    <property type="evidence" value="ECO:0007669"/>
    <property type="project" value="UniProtKB-KW"/>
</dbReference>
<proteinExistence type="inferred from homology"/>
<dbReference type="RefSeq" id="WP_135944522.1">
    <property type="nucleotide sequence ID" value="NZ_BMEI01000002.1"/>
</dbReference>
<dbReference type="GO" id="GO:0040029">
    <property type="term" value="P:epigenetic regulation of gene expression"/>
    <property type="evidence" value="ECO:0007669"/>
    <property type="project" value="TreeGrafter"/>
</dbReference>
<organism evidence="7 8">
    <name type="scientific">Marinicauda pacifica</name>
    <dbReference type="NCBI Taxonomy" id="1133559"/>
    <lineage>
        <taxon>Bacteria</taxon>
        <taxon>Pseudomonadati</taxon>
        <taxon>Pseudomonadota</taxon>
        <taxon>Alphaproteobacteria</taxon>
        <taxon>Maricaulales</taxon>
        <taxon>Maricaulaceae</taxon>
        <taxon>Marinicauda</taxon>
    </lineage>
</organism>
<reference evidence="7 8" key="1">
    <citation type="journal article" date="2013" name="Int. J. Syst. Evol. Microbiol.">
        <title>Marinicauda pacifica gen. nov., sp. nov., a prosthecate alphaproteobacterium of the family Hyphomonadaceae isolated from deep seawater.</title>
        <authorList>
            <person name="Zhang X.Y."/>
            <person name="Li G.W."/>
            <person name="Wang C.S."/>
            <person name="Zhang Y.J."/>
            <person name="Xu X.W."/>
            <person name="Li H."/>
            <person name="Liu A."/>
            <person name="Liu C."/>
            <person name="Xie B.B."/>
            <person name="Qin Q.L."/>
            <person name="Xu Z."/>
            <person name="Chen X.L."/>
            <person name="Zhou B.C."/>
            <person name="Zhang Y.Z."/>
        </authorList>
    </citation>
    <scope>NUCLEOTIDE SEQUENCE [LARGE SCALE GENOMIC DNA]</scope>
    <source>
        <strain evidence="7 8">P-1 km-3</strain>
    </source>
</reference>
<dbReference type="InterPro" id="IPR000286">
    <property type="entry name" value="HDACs"/>
</dbReference>
<dbReference type="EMBL" id="SRXV01000002">
    <property type="protein sequence ID" value="TGY92920.1"/>
    <property type="molecule type" value="Genomic_DNA"/>
</dbReference>
<keyword evidence="5" id="KW-0862">Zinc</keyword>
<dbReference type="CDD" id="cd10001">
    <property type="entry name" value="HDAC_classII_APAH"/>
    <property type="match status" value="1"/>
</dbReference>
<dbReference type="PRINTS" id="PR01270">
    <property type="entry name" value="HDASUPER"/>
</dbReference>
<dbReference type="PANTHER" id="PTHR10625">
    <property type="entry name" value="HISTONE DEACETYLASE HDAC1-RELATED"/>
    <property type="match status" value="1"/>
</dbReference>
<dbReference type="OrthoDB" id="9808367at2"/>
<keyword evidence="8" id="KW-1185">Reference proteome</keyword>
<gene>
    <name evidence="7" type="ORF">E5162_07575</name>
</gene>
<dbReference type="PANTHER" id="PTHR10625:SF17">
    <property type="entry name" value="HISTONE DEACETYLASE 8"/>
    <property type="match status" value="1"/>
</dbReference>
<keyword evidence="4" id="KW-0378">Hydrolase</keyword>
<dbReference type="Gene3D" id="3.40.800.20">
    <property type="entry name" value="Histone deacetylase domain"/>
    <property type="match status" value="1"/>
</dbReference>
<evidence type="ECO:0000313" key="8">
    <source>
        <dbReference type="Proteomes" id="UP000305451"/>
    </source>
</evidence>
<comment type="cofactor">
    <cofactor evidence="1">
        <name>Zn(2+)</name>
        <dbReference type="ChEBI" id="CHEBI:29105"/>
    </cofactor>
</comment>
<comment type="caution">
    <text evidence="7">The sequence shown here is derived from an EMBL/GenBank/DDBJ whole genome shotgun (WGS) entry which is preliminary data.</text>
</comment>
<dbReference type="Proteomes" id="UP000305451">
    <property type="component" value="Unassembled WGS sequence"/>
</dbReference>
<evidence type="ECO:0000256" key="3">
    <source>
        <dbReference type="ARBA" id="ARBA00022723"/>
    </source>
</evidence>
<sequence length="351" mass="36840">MRVLYSDDVLAHVPRSEMKHGGMIPARESPARAELVRDALAAQGSFVFEEPSRAVPSALARVHDSDYLAFLEGAWPRWEAHIGAGNGGETPDAFPLIFPVRTLEDVRPSVIDGELSYYAMDTGTPLTAGAWMASLASVTSAAQAATCVSGGERAAFALTRPPGHHAAAGKFGGYCFLNTAAVAGQTLLDSGARKVAVLDIDYHHGNGTQSIFYERGDVLVVNIHADPDYEFPFFLGRAGETGRGAGEGATLNLPLARGTDWSGYSAALGQACRAIAKFGAQALVVSWGFDTFEGDPLSTFQISRDDFARMGERIAGLDLPTVIVLEGGYATASLGENVLAGLAGFAAGGRS</sequence>
<dbReference type="GO" id="GO:0046872">
    <property type="term" value="F:metal ion binding"/>
    <property type="evidence" value="ECO:0007669"/>
    <property type="project" value="UniProtKB-KW"/>
</dbReference>
<dbReference type="AlphaFoldDB" id="A0A4S2HAH0"/>
<feature type="domain" description="Histone deacetylase" evidence="6">
    <location>
        <begin position="28"/>
        <end position="340"/>
    </location>
</feature>
<dbReference type="InterPro" id="IPR023801">
    <property type="entry name" value="His_deacetylse_dom"/>
</dbReference>
<evidence type="ECO:0000313" key="7">
    <source>
        <dbReference type="EMBL" id="TGY92920.1"/>
    </source>
</evidence>
<dbReference type="SUPFAM" id="SSF52768">
    <property type="entry name" value="Arginase/deacetylase"/>
    <property type="match status" value="1"/>
</dbReference>
<evidence type="ECO:0000256" key="1">
    <source>
        <dbReference type="ARBA" id="ARBA00001947"/>
    </source>
</evidence>
<name>A0A4S2HAH0_9PROT</name>
<evidence type="ECO:0000256" key="2">
    <source>
        <dbReference type="ARBA" id="ARBA00005947"/>
    </source>
</evidence>
<dbReference type="InterPro" id="IPR037138">
    <property type="entry name" value="His_deacetylse_dom_sf"/>
</dbReference>
<evidence type="ECO:0000256" key="5">
    <source>
        <dbReference type="ARBA" id="ARBA00022833"/>
    </source>
</evidence>
<accession>A0A4S2HAH0</accession>
<evidence type="ECO:0000256" key="4">
    <source>
        <dbReference type="ARBA" id="ARBA00022801"/>
    </source>
</evidence>
<protein>
    <submittedName>
        <fullName evidence="7">Histone deacetylase family protein</fullName>
    </submittedName>
</protein>